<feature type="transmembrane region" description="Helical" evidence="1">
    <location>
        <begin position="82"/>
        <end position="103"/>
    </location>
</feature>
<keyword evidence="1" id="KW-1133">Transmembrane helix</keyword>
<feature type="transmembrane region" description="Helical" evidence="1">
    <location>
        <begin position="161"/>
        <end position="187"/>
    </location>
</feature>
<gene>
    <name evidence="2" type="ORF">GCM10007424_10030</name>
</gene>
<keyword evidence="1" id="KW-0812">Transmembrane</keyword>
<sequence>MALLVAVRNFKSSFSKTLLIGVVAFIGMTANSEGDLERYEAIYHINSNLTIGEMWTNLIGLQDGKFYISAFAFLLNLFTDNYHIYFAFLYTIFGYYLVNFVYLFFDEKVIKNTKLYGLLFFISFALFFSIRNSLNLAFYTGVIYYMYFISKSIILKKNKFLLFLLLTPLFHFSLAILLIPTFLYVYLKNKPITCVILVVITLGLNQSSITGIIQQYANSNKGTIIEDKYRSYASEDGMERLEERYRKGELNYNWKLKLLNTTREIIIDFFSKIGVFLIFFYRKKLGLKEEKLNMLSLVLLLWATCNLTVNFSNGDRFLILFSAMAYALFIMMLEDVKKIKLYYIFTLILIPLSLFFGVMSLYASNKFISEYFYFSNFLIELF</sequence>
<dbReference type="EMBL" id="BMJE01000002">
    <property type="protein sequence ID" value="GGB72033.1"/>
    <property type="molecule type" value="Genomic_DNA"/>
</dbReference>
<dbReference type="Pfam" id="PF14897">
    <property type="entry name" value="EpsG"/>
    <property type="match status" value="1"/>
</dbReference>
<keyword evidence="1" id="KW-0472">Membrane</keyword>
<feature type="transmembrane region" description="Helical" evidence="1">
    <location>
        <begin position="317"/>
        <end position="334"/>
    </location>
</feature>
<dbReference type="InterPro" id="IPR049458">
    <property type="entry name" value="EpsG-like"/>
</dbReference>
<reference evidence="3" key="1">
    <citation type="journal article" date="2019" name="Int. J. Syst. Evol. Microbiol.">
        <title>The Global Catalogue of Microorganisms (GCM) 10K type strain sequencing project: providing services to taxonomists for standard genome sequencing and annotation.</title>
        <authorList>
            <consortium name="The Broad Institute Genomics Platform"/>
            <consortium name="The Broad Institute Genome Sequencing Center for Infectious Disease"/>
            <person name="Wu L."/>
            <person name="Ma J."/>
        </authorList>
    </citation>
    <scope>NUCLEOTIDE SEQUENCE [LARGE SCALE GENOMIC DNA]</scope>
    <source>
        <strain evidence="3">CGMCC 1.15461</strain>
    </source>
</reference>
<keyword evidence="3" id="KW-1185">Reference proteome</keyword>
<evidence type="ECO:0000313" key="3">
    <source>
        <dbReference type="Proteomes" id="UP000615760"/>
    </source>
</evidence>
<feature type="transmembrane region" description="Helical" evidence="1">
    <location>
        <begin position="265"/>
        <end position="281"/>
    </location>
</feature>
<feature type="transmembrane region" description="Helical" evidence="1">
    <location>
        <begin position="115"/>
        <end position="130"/>
    </location>
</feature>
<protein>
    <recommendedName>
        <fullName evidence="4">EpsG family protein</fullName>
    </recommendedName>
</protein>
<evidence type="ECO:0000313" key="2">
    <source>
        <dbReference type="EMBL" id="GGB72033.1"/>
    </source>
</evidence>
<proteinExistence type="predicted"/>
<name>A0ABQ1JQE1_9FLAO</name>
<evidence type="ECO:0000256" key="1">
    <source>
        <dbReference type="SAM" id="Phobius"/>
    </source>
</evidence>
<accession>A0ABQ1JQE1</accession>
<evidence type="ECO:0008006" key="4">
    <source>
        <dbReference type="Google" id="ProtNLM"/>
    </source>
</evidence>
<dbReference type="Proteomes" id="UP000615760">
    <property type="component" value="Unassembled WGS sequence"/>
</dbReference>
<organism evidence="2 3">
    <name type="scientific">Flavobacterium suaedae</name>
    <dbReference type="NCBI Taxonomy" id="1767027"/>
    <lineage>
        <taxon>Bacteria</taxon>
        <taxon>Pseudomonadati</taxon>
        <taxon>Bacteroidota</taxon>
        <taxon>Flavobacteriia</taxon>
        <taxon>Flavobacteriales</taxon>
        <taxon>Flavobacteriaceae</taxon>
        <taxon>Flavobacterium</taxon>
    </lineage>
</organism>
<comment type="caution">
    <text evidence="2">The sequence shown here is derived from an EMBL/GenBank/DDBJ whole genome shotgun (WGS) entry which is preliminary data.</text>
</comment>
<feature type="transmembrane region" description="Helical" evidence="1">
    <location>
        <begin position="293"/>
        <end position="311"/>
    </location>
</feature>
<feature type="transmembrane region" description="Helical" evidence="1">
    <location>
        <begin position="341"/>
        <end position="363"/>
    </location>
</feature>